<organism evidence="2 3">
    <name type="scientific">Aliarcobacter butzleri L348</name>
    <dbReference type="NCBI Taxonomy" id="1447256"/>
    <lineage>
        <taxon>Bacteria</taxon>
        <taxon>Pseudomonadati</taxon>
        <taxon>Campylobacterota</taxon>
        <taxon>Epsilonproteobacteria</taxon>
        <taxon>Campylobacterales</taxon>
        <taxon>Arcobacteraceae</taxon>
        <taxon>Aliarcobacter</taxon>
    </lineage>
</organism>
<dbReference type="EMBL" id="JAIQ01000079">
    <property type="protein sequence ID" value="KLE00892.1"/>
    <property type="molecule type" value="Genomic_DNA"/>
</dbReference>
<dbReference type="NCBIfam" id="NF010483">
    <property type="entry name" value="PRK13908.1"/>
    <property type="match status" value="1"/>
</dbReference>
<name>A0A0G9K311_9BACT</name>
<dbReference type="AlphaFoldDB" id="A0A0G9K311"/>
<sequence>MQGYILDIKPVKDDDLIVTILTENELLTTYRFYGARHSNINIGYKIDFELEKTRSSISRLKDVLQLGFPWILDNEKMYCWQRYIKLFYPHLKDLEQVDSFYFYSLDNLVHIISKQNVLRAICESYISLIEFEGRLHSDFECLLCELPIENEISLIRGFIPVHSKCILKSRVFEISKIKDLFKEKKSIHLSDSEVEYLWNILLQGL</sequence>
<evidence type="ECO:0000313" key="2">
    <source>
        <dbReference type="EMBL" id="KLE00892.1"/>
    </source>
</evidence>
<feature type="domain" description="DNA replication/recombination mediator RecO N-terminal" evidence="1">
    <location>
        <begin position="1"/>
        <end position="71"/>
    </location>
</feature>
<dbReference type="PATRIC" id="fig|1447256.3.peg.985"/>
<dbReference type="InterPro" id="IPR022572">
    <property type="entry name" value="DNA_rep/recomb_RecO_N"/>
</dbReference>
<dbReference type="RefSeq" id="WP_004510803.1">
    <property type="nucleotide sequence ID" value="NZ_JAIQ01000079.1"/>
</dbReference>
<evidence type="ECO:0000313" key="3">
    <source>
        <dbReference type="Proteomes" id="UP000035514"/>
    </source>
</evidence>
<gene>
    <name evidence="2" type="ORF">AA20_05065</name>
</gene>
<proteinExistence type="predicted"/>
<dbReference type="Pfam" id="PF13114">
    <property type="entry name" value="RecO_N_2"/>
    <property type="match status" value="1"/>
</dbReference>
<accession>A0A0G9K311</accession>
<reference evidence="2 3" key="1">
    <citation type="submission" date="2014-01" db="EMBL/GenBank/DDBJ databases">
        <title>Development of a Comparative Genomic Fingerprinting Assay for High Resolution Genotyping of Arcobacter butzleri.</title>
        <authorList>
            <person name="Webb A.L."/>
            <person name="Inglis G.D."/>
            <person name="Kruczkiewicz P."/>
            <person name="Selinger L.B."/>
            <person name="Taboada E.N."/>
        </authorList>
    </citation>
    <scope>NUCLEOTIDE SEQUENCE [LARGE SCALE GENOMIC DNA]</scope>
    <source>
        <strain evidence="2 3">L348</strain>
    </source>
</reference>
<evidence type="ECO:0000259" key="1">
    <source>
        <dbReference type="Pfam" id="PF13114"/>
    </source>
</evidence>
<dbReference type="Proteomes" id="UP000035514">
    <property type="component" value="Unassembled WGS sequence"/>
</dbReference>
<protein>
    <submittedName>
        <fullName evidence="2">Recombinase RecO</fullName>
    </submittedName>
</protein>
<comment type="caution">
    <text evidence="2">The sequence shown here is derived from an EMBL/GenBank/DDBJ whole genome shotgun (WGS) entry which is preliminary data.</text>
</comment>